<dbReference type="GO" id="GO:0008967">
    <property type="term" value="F:phosphoglycolate phosphatase activity"/>
    <property type="evidence" value="ECO:0007669"/>
    <property type="project" value="UniProtKB-EC"/>
</dbReference>
<name>A0A0C2HIW5_9BACT</name>
<dbReference type="InterPro" id="IPR006439">
    <property type="entry name" value="HAD-SF_hydro_IA"/>
</dbReference>
<evidence type="ECO:0000313" key="5">
    <source>
        <dbReference type="EMBL" id="KIH77006.1"/>
    </source>
</evidence>
<dbReference type="GO" id="GO:0006281">
    <property type="term" value="P:DNA repair"/>
    <property type="evidence" value="ECO:0007669"/>
    <property type="project" value="TreeGrafter"/>
</dbReference>
<dbReference type="SFLD" id="SFLDS00003">
    <property type="entry name" value="Haloacid_Dehalogenase"/>
    <property type="match status" value="1"/>
</dbReference>
<dbReference type="InterPro" id="IPR036412">
    <property type="entry name" value="HAD-like_sf"/>
</dbReference>
<comment type="catalytic activity">
    <reaction evidence="1">
        <text>2-phosphoglycolate + H2O = glycolate + phosphate</text>
        <dbReference type="Rhea" id="RHEA:14369"/>
        <dbReference type="ChEBI" id="CHEBI:15377"/>
        <dbReference type="ChEBI" id="CHEBI:29805"/>
        <dbReference type="ChEBI" id="CHEBI:43474"/>
        <dbReference type="ChEBI" id="CHEBI:58033"/>
        <dbReference type="EC" id="3.1.3.18"/>
    </reaction>
</comment>
<dbReference type="EC" id="3.1.3.18" evidence="4"/>
<dbReference type="SUPFAM" id="SSF56784">
    <property type="entry name" value="HAD-like"/>
    <property type="match status" value="1"/>
</dbReference>
<dbReference type="InterPro" id="IPR023214">
    <property type="entry name" value="HAD_sf"/>
</dbReference>
<evidence type="ECO:0000313" key="6">
    <source>
        <dbReference type="Proteomes" id="UP000035068"/>
    </source>
</evidence>
<dbReference type="CDD" id="cd07505">
    <property type="entry name" value="HAD_BPGM-like"/>
    <property type="match status" value="1"/>
</dbReference>
<accession>A0A0C2HIW5</accession>
<dbReference type="InterPro" id="IPR023198">
    <property type="entry name" value="PGP-like_dom2"/>
</dbReference>
<comment type="similarity">
    <text evidence="3">Belongs to the HAD-like hydrolase superfamily. CbbY/CbbZ/Gph/YieH family.</text>
</comment>
<proteinExistence type="inferred from homology"/>
<dbReference type="Gene3D" id="3.40.50.1000">
    <property type="entry name" value="HAD superfamily/HAD-like"/>
    <property type="match status" value="1"/>
</dbReference>
<organism evidence="5 6">
    <name type="scientific">Geoalkalibacter ferrihydriticus DSM 17813</name>
    <dbReference type="NCBI Taxonomy" id="1121915"/>
    <lineage>
        <taxon>Bacteria</taxon>
        <taxon>Pseudomonadati</taxon>
        <taxon>Thermodesulfobacteriota</taxon>
        <taxon>Desulfuromonadia</taxon>
        <taxon>Desulfuromonadales</taxon>
        <taxon>Geoalkalibacteraceae</taxon>
        <taxon>Geoalkalibacter</taxon>
    </lineage>
</organism>
<dbReference type="AlphaFoldDB" id="A0A0C2HIW5"/>
<gene>
    <name evidence="5" type="ORF">GFER_08060</name>
</gene>
<protein>
    <recommendedName>
        <fullName evidence="4">phosphoglycolate phosphatase</fullName>
        <ecNumber evidence="4">3.1.3.18</ecNumber>
    </recommendedName>
</protein>
<dbReference type="SFLD" id="SFLDG01129">
    <property type="entry name" value="C1.5:_HAD__Beta-PGM__Phosphata"/>
    <property type="match status" value="1"/>
</dbReference>
<dbReference type="EMBL" id="JWJD01000002">
    <property type="protein sequence ID" value="KIH77006.1"/>
    <property type="molecule type" value="Genomic_DNA"/>
</dbReference>
<sequence>MIKAIFWDNDGVLVDTEPLYFQATREVLAETGVALSREAFIRISLQQGRSAFDLARDQGATPRELEDMRRQRNERYSALLAHAPPALPWVKETLHALHGRCRMAIVTSSLREHFDIIHRNTGILGYFDFILTREDYQHTKPHPEPYLTALKRSGIAPAHCLVVEDTQRGLQSSVDAGLACAVIPNGLTGDSDFSRACHVLGDIREVIGLLG</sequence>
<comment type="caution">
    <text evidence="5">The sequence shown here is derived from an EMBL/GenBank/DDBJ whole genome shotgun (WGS) entry which is preliminary data.</text>
</comment>
<dbReference type="PANTHER" id="PTHR43434:SF1">
    <property type="entry name" value="PHOSPHOGLYCOLATE PHOSPHATASE"/>
    <property type="match status" value="1"/>
</dbReference>
<dbReference type="Pfam" id="PF13419">
    <property type="entry name" value="HAD_2"/>
    <property type="match status" value="1"/>
</dbReference>
<dbReference type="Proteomes" id="UP000035068">
    <property type="component" value="Unassembled WGS sequence"/>
</dbReference>
<evidence type="ECO:0000256" key="3">
    <source>
        <dbReference type="ARBA" id="ARBA00006171"/>
    </source>
</evidence>
<dbReference type="InterPro" id="IPR041492">
    <property type="entry name" value="HAD_2"/>
</dbReference>
<dbReference type="PANTHER" id="PTHR43434">
    <property type="entry name" value="PHOSPHOGLYCOLATE PHOSPHATASE"/>
    <property type="match status" value="1"/>
</dbReference>
<reference evidence="5 6" key="1">
    <citation type="submission" date="2014-12" db="EMBL/GenBank/DDBJ databases">
        <title>Genomes of Geoalkalibacter ferrihydriticus and Geoalkalibacter subterraneus, two haloalkaliphilic metal-reducing members of the Geobacteraceae.</title>
        <authorList>
            <person name="Badalamenti J.P."/>
            <person name="Torres C.I."/>
            <person name="Krajmalnik-Brown R."/>
            <person name="Bond D.R."/>
        </authorList>
    </citation>
    <scope>NUCLEOTIDE SEQUENCE [LARGE SCALE GENOMIC DNA]</scope>
    <source>
        <strain evidence="5 6">DSM 17813</strain>
    </source>
</reference>
<evidence type="ECO:0000256" key="1">
    <source>
        <dbReference type="ARBA" id="ARBA00000830"/>
    </source>
</evidence>
<evidence type="ECO:0000256" key="4">
    <source>
        <dbReference type="ARBA" id="ARBA00013078"/>
    </source>
</evidence>
<dbReference type="Gene3D" id="1.10.150.240">
    <property type="entry name" value="Putative phosphatase, domain 2"/>
    <property type="match status" value="1"/>
</dbReference>
<dbReference type="InterPro" id="IPR050155">
    <property type="entry name" value="HAD-like_hydrolase_sf"/>
</dbReference>
<keyword evidence="6" id="KW-1185">Reference proteome</keyword>
<evidence type="ECO:0000256" key="2">
    <source>
        <dbReference type="ARBA" id="ARBA00004818"/>
    </source>
</evidence>
<dbReference type="NCBIfam" id="TIGR01509">
    <property type="entry name" value="HAD-SF-IA-v3"/>
    <property type="match status" value="1"/>
</dbReference>
<dbReference type="RefSeq" id="WP_040098208.1">
    <property type="nucleotide sequence ID" value="NZ_JWJD01000002.1"/>
</dbReference>
<comment type="pathway">
    <text evidence="2">Organic acid metabolism; glycolate biosynthesis; glycolate from 2-phosphoglycolate: step 1/1.</text>
</comment>